<proteinExistence type="predicted"/>
<dbReference type="PANTHER" id="PTHR36381">
    <property type="entry name" value="ETHYLENE-REGULATED TRANSCRIPT 2 (ERT2)"/>
    <property type="match status" value="1"/>
</dbReference>
<keyword evidence="2" id="KW-1133">Transmembrane helix</keyword>
<evidence type="ECO:0000313" key="4">
    <source>
        <dbReference type="RefSeq" id="XP_056863999.1"/>
    </source>
</evidence>
<keyword evidence="2" id="KW-0812">Transmembrane</keyword>
<dbReference type="GeneID" id="130511151"/>
<dbReference type="KEGG" id="rsz:130511151"/>
<keyword evidence="3" id="KW-1185">Reference proteome</keyword>
<reference evidence="3" key="1">
    <citation type="journal article" date="2019" name="Database">
        <title>The radish genome database (RadishGD): an integrated information resource for radish genomics.</title>
        <authorList>
            <person name="Yu H.J."/>
            <person name="Baek S."/>
            <person name="Lee Y.J."/>
            <person name="Cho A."/>
            <person name="Mun J.H."/>
        </authorList>
    </citation>
    <scope>NUCLEOTIDE SEQUENCE [LARGE SCALE GENOMIC DNA]</scope>
    <source>
        <strain evidence="3">cv. WK10039</strain>
    </source>
</reference>
<evidence type="ECO:0000313" key="3">
    <source>
        <dbReference type="Proteomes" id="UP000504610"/>
    </source>
</evidence>
<dbReference type="PANTHER" id="PTHR36381:SF5">
    <property type="entry name" value="ETHYLENE-REGULATED NUCLEAR PROTEIN ERT2-LIKE PROTEIN"/>
    <property type="match status" value="1"/>
</dbReference>
<feature type="transmembrane region" description="Helical" evidence="2">
    <location>
        <begin position="165"/>
        <end position="192"/>
    </location>
</feature>
<gene>
    <name evidence="4" type="primary">LOC130511151</name>
</gene>
<dbReference type="OrthoDB" id="690172at2759"/>
<sequence>MSLLWKKPKSGRLSRFMSEFHKSPKLGRIMVVETGFPTSLIDLFFKNRDRPKKYATKTKRIQRLIETAPIASLPVNPDVSLEKPVTRRSKIEKVRRKHTSENNVCVCGDGTGAFVLMAFKLFIVASGGATPWSGGSHDPHGFCRNKIFACILEKQNWRSKLAPPLIVAVLALSTTKSLTMGIALCAFALLFTENVATRILTRLKLCNTDARKEKPLASTHDDKLISCSEETETIAVTNNSNSNDSRIRDDLSLKDEKVRSKSSRLKSKILKKLRSYKKKKDKTIVVNQVKAFGITPRLSKKKKKKKTIVVEEETLTDASSVVPEDKSDVIESERDDQNSNPPLIESKGDNMNGIVVIVIVLTGLLSGKMIAIGLTISCMYLGFGAAKKSGLFI</sequence>
<accession>A0A9W3DJR2</accession>
<reference evidence="4" key="2">
    <citation type="submission" date="2025-08" db="UniProtKB">
        <authorList>
            <consortium name="RefSeq"/>
        </authorList>
    </citation>
    <scope>IDENTIFICATION</scope>
    <source>
        <tissue evidence="4">Leaf</tissue>
    </source>
</reference>
<dbReference type="Proteomes" id="UP000504610">
    <property type="component" value="Chromosome 4"/>
</dbReference>
<feature type="compositionally biased region" description="Basic and acidic residues" evidence="1">
    <location>
        <begin position="323"/>
        <end position="337"/>
    </location>
</feature>
<organism evidence="3 4">
    <name type="scientific">Raphanus sativus</name>
    <name type="common">Radish</name>
    <name type="synonym">Raphanus raphanistrum var. sativus</name>
    <dbReference type="NCBI Taxonomy" id="3726"/>
    <lineage>
        <taxon>Eukaryota</taxon>
        <taxon>Viridiplantae</taxon>
        <taxon>Streptophyta</taxon>
        <taxon>Embryophyta</taxon>
        <taxon>Tracheophyta</taxon>
        <taxon>Spermatophyta</taxon>
        <taxon>Magnoliopsida</taxon>
        <taxon>eudicotyledons</taxon>
        <taxon>Gunneridae</taxon>
        <taxon>Pentapetalae</taxon>
        <taxon>rosids</taxon>
        <taxon>malvids</taxon>
        <taxon>Brassicales</taxon>
        <taxon>Brassicaceae</taxon>
        <taxon>Brassiceae</taxon>
        <taxon>Raphanus</taxon>
    </lineage>
</organism>
<dbReference type="RefSeq" id="XP_056863999.1">
    <property type="nucleotide sequence ID" value="XM_057008019.1"/>
</dbReference>
<keyword evidence="2" id="KW-0472">Membrane</keyword>
<protein>
    <submittedName>
        <fullName evidence="4">Uncharacterized protein LOC130511151</fullName>
    </submittedName>
</protein>
<name>A0A9W3DJR2_RAPSA</name>
<evidence type="ECO:0000256" key="1">
    <source>
        <dbReference type="SAM" id="MobiDB-lite"/>
    </source>
</evidence>
<evidence type="ECO:0000256" key="2">
    <source>
        <dbReference type="SAM" id="Phobius"/>
    </source>
</evidence>
<dbReference type="AlphaFoldDB" id="A0A9W3DJR2"/>
<feature type="transmembrane region" description="Helical" evidence="2">
    <location>
        <begin position="103"/>
        <end position="123"/>
    </location>
</feature>
<feature type="transmembrane region" description="Helical" evidence="2">
    <location>
        <begin position="354"/>
        <end position="383"/>
    </location>
</feature>
<feature type="region of interest" description="Disordered" evidence="1">
    <location>
        <begin position="319"/>
        <end position="345"/>
    </location>
</feature>